<sequence length="220" mass="21873">MSFIGNAIGSIVGGITGAKQSAKGAQQAAQTQATAADRAIAEQRDARLSAEQLQNPYVQAGQSSLAQQMSLIGLNGSAGQQQALNALLTSPEYSTTVRQSEEAILQNAAATGGLRGGNVQNSLANNRADIFSNLLSQQYARLGGVTSLGQNAAAGVGNNGLQVASNIGGLLSQQGAALAGGQIAKGNMVTQNLSNIAQIAGTVIGATGGRGAAPAPTIGF</sequence>
<evidence type="ECO:0000313" key="1">
    <source>
        <dbReference type="EMBL" id="GAA3714451.1"/>
    </source>
</evidence>
<reference evidence="2" key="1">
    <citation type="journal article" date="2019" name="Int. J. Syst. Evol. Microbiol.">
        <title>The Global Catalogue of Microorganisms (GCM) 10K type strain sequencing project: providing services to taxonomists for standard genome sequencing and annotation.</title>
        <authorList>
            <consortium name="The Broad Institute Genomics Platform"/>
            <consortium name="The Broad Institute Genome Sequencing Center for Infectious Disease"/>
            <person name="Wu L."/>
            <person name="Ma J."/>
        </authorList>
    </citation>
    <scope>NUCLEOTIDE SEQUENCE [LARGE SCALE GENOMIC DNA]</scope>
    <source>
        <strain evidence="2">JCM 17498</strain>
    </source>
</reference>
<dbReference type="RefSeq" id="WP_344693633.1">
    <property type="nucleotide sequence ID" value="NZ_BAABBF010000005.1"/>
</dbReference>
<evidence type="ECO:0000313" key="2">
    <source>
        <dbReference type="Proteomes" id="UP001500523"/>
    </source>
</evidence>
<proteinExistence type="predicted"/>
<gene>
    <name evidence="1" type="ORF">GCM10022268_23990</name>
</gene>
<keyword evidence="2" id="KW-1185">Reference proteome</keyword>
<name>A0ABP7E6G6_9SPHN</name>
<dbReference type="Pfam" id="PF25688">
    <property type="entry name" value="P22_gp7"/>
    <property type="match status" value="1"/>
</dbReference>
<organism evidence="1 2">
    <name type="scientific">Sphingomonas cynarae</name>
    <dbReference type="NCBI Taxonomy" id="930197"/>
    <lineage>
        <taxon>Bacteria</taxon>
        <taxon>Pseudomonadati</taxon>
        <taxon>Pseudomonadota</taxon>
        <taxon>Alphaproteobacteria</taxon>
        <taxon>Sphingomonadales</taxon>
        <taxon>Sphingomonadaceae</taxon>
        <taxon>Sphingomonas</taxon>
    </lineage>
</organism>
<dbReference type="Proteomes" id="UP001500523">
    <property type="component" value="Unassembled WGS sequence"/>
</dbReference>
<evidence type="ECO:0008006" key="3">
    <source>
        <dbReference type="Google" id="ProtNLM"/>
    </source>
</evidence>
<dbReference type="EMBL" id="BAABBF010000005">
    <property type="protein sequence ID" value="GAA3714451.1"/>
    <property type="molecule type" value="Genomic_DNA"/>
</dbReference>
<accession>A0ABP7E6G6</accession>
<protein>
    <recommendedName>
        <fullName evidence="3">DNA transfer protein p32</fullName>
    </recommendedName>
</protein>
<dbReference type="InterPro" id="IPR057916">
    <property type="entry name" value="P22_gp7"/>
</dbReference>
<comment type="caution">
    <text evidence="1">The sequence shown here is derived from an EMBL/GenBank/DDBJ whole genome shotgun (WGS) entry which is preliminary data.</text>
</comment>